<dbReference type="STRING" id="105785.A0A2J7RNK5"/>
<dbReference type="Pfam" id="PF13359">
    <property type="entry name" value="DDE_Tnp_4"/>
    <property type="match status" value="1"/>
</dbReference>
<evidence type="ECO:0000313" key="10">
    <source>
        <dbReference type="Proteomes" id="UP000235965"/>
    </source>
</evidence>
<comment type="similarity">
    <text evidence="3">Belongs to the HARBI1 family.</text>
</comment>
<dbReference type="InParanoid" id="A0A2J7RNK5"/>
<dbReference type="FunCoup" id="A0A2J7RNK5">
    <property type="interactions" value="1"/>
</dbReference>
<protein>
    <recommendedName>
        <fullName evidence="8">DDE Tnp4 domain-containing protein</fullName>
    </recommendedName>
</protein>
<dbReference type="Proteomes" id="UP000235965">
    <property type="component" value="Unassembled WGS sequence"/>
</dbReference>
<evidence type="ECO:0000256" key="2">
    <source>
        <dbReference type="ARBA" id="ARBA00004123"/>
    </source>
</evidence>
<dbReference type="OrthoDB" id="2668416at2759"/>
<proteinExistence type="inferred from homology"/>
<evidence type="ECO:0000256" key="3">
    <source>
        <dbReference type="ARBA" id="ARBA00006958"/>
    </source>
</evidence>
<dbReference type="GO" id="GO:0004518">
    <property type="term" value="F:nuclease activity"/>
    <property type="evidence" value="ECO:0007669"/>
    <property type="project" value="UniProtKB-KW"/>
</dbReference>
<reference evidence="9 10" key="1">
    <citation type="submission" date="2017-12" db="EMBL/GenBank/DDBJ databases">
        <title>Hemimetabolous genomes reveal molecular basis of termite eusociality.</title>
        <authorList>
            <person name="Harrison M.C."/>
            <person name="Jongepier E."/>
            <person name="Robertson H.M."/>
            <person name="Arning N."/>
            <person name="Bitard-Feildel T."/>
            <person name="Chao H."/>
            <person name="Childers C.P."/>
            <person name="Dinh H."/>
            <person name="Doddapaneni H."/>
            <person name="Dugan S."/>
            <person name="Gowin J."/>
            <person name="Greiner C."/>
            <person name="Han Y."/>
            <person name="Hu H."/>
            <person name="Hughes D.S.T."/>
            <person name="Huylmans A.-K."/>
            <person name="Kemena C."/>
            <person name="Kremer L.P.M."/>
            <person name="Lee S.L."/>
            <person name="Lopez-Ezquerra A."/>
            <person name="Mallet L."/>
            <person name="Monroy-Kuhn J.M."/>
            <person name="Moser A."/>
            <person name="Murali S.C."/>
            <person name="Muzny D.M."/>
            <person name="Otani S."/>
            <person name="Piulachs M.-D."/>
            <person name="Poelchau M."/>
            <person name="Qu J."/>
            <person name="Schaub F."/>
            <person name="Wada-Katsumata A."/>
            <person name="Worley K.C."/>
            <person name="Xie Q."/>
            <person name="Ylla G."/>
            <person name="Poulsen M."/>
            <person name="Gibbs R.A."/>
            <person name="Schal C."/>
            <person name="Richards S."/>
            <person name="Belles X."/>
            <person name="Korb J."/>
            <person name="Bornberg-Bauer E."/>
        </authorList>
    </citation>
    <scope>NUCLEOTIDE SEQUENCE [LARGE SCALE GENOMIC DNA]</scope>
    <source>
        <tissue evidence="9">Whole body</tissue>
    </source>
</reference>
<name>A0A2J7RNK5_9NEOP</name>
<evidence type="ECO:0000259" key="8">
    <source>
        <dbReference type="Pfam" id="PF13359"/>
    </source>
</evidence>
<accession>A0A2J7RNK5</accession>
<dbReference type="PANTHER" id="PTHR22930:SF269">
    <property type="entry name" value="NUCLEASE HARBI1-LIKE PROTEIN"/>
    <property type="match status" value="1"/>
</dbReference>
<dbReference type="GO" id="GO:0016787">
    <property type="term" value="F:hydrolase activity"/>
    <property type="evidence" value="ECO:0007669"/>
    <property type="project" value="UniProtKB-KW"/>
</dbReference>
<keyword evidence="5" id="KW-0479">Metal-binding</keyword>
<keyword evidence="4" id="KW-0540">Nuclease</keyword>
<gene>
    <name evidence="9" type="ORF">B7P43_G10955</name>
</gene>
<feature type="domain" description="DDE Tnp4" evidence="8">
    <location>
        <begin position="88"/>
        <end position="251"/>
    </location>
</feature>
<evidence type="ECO:0000313" key="9">
    <source>
        <dbReference type="EMBL" id="PNF42421.1"/>
    </source>
</evidence>
<comment type="caution">
    <text evidence="9">The sequence shown here is derived from an EMBL/GenBank/DDBJ whole genome shotgun (WGS) entry which is preliminary data.</text>
</comment>
<dbReference type="InterPro" id="IPR045249">
    <property type="entry name" value="HARBI1-like"/>
</dbReference>
<evidence type="ECO:0000256" key="4">
    <source>
        <dbReference type="ARBA" id="ARBA00022722"/>
    </source>
</evidence>
<comment type="subcellular location">
    <subcellularLocation>
        <location evidence="2">Nucleus</location>
    </subcellularLocation>
</comment>
<dbReference type="PANTHER" id="PTHR22930">
    <property type="match status" value="1"/>
</dbReference>
<keyword evidence="7" id="KW-0539">Nucleus</keyword>
<comment type="cofactor">
    <cofactor evidence="1">
        <name>a divalent metal cation</name>
        <dbReference type="ChEBI" id="CHEBI:60240"/>
    </cofactor>
</comment>
<evidence type="ECO:0000256" key="6">
    <source>
        <dbReference type="ARBA" id="ARBA00022801"/>
    </source>
</evidence>
<dbReference type="GO" id="GO:0005634">
    <property type="term" value="C:nucleus"/>
    <property type="evidence" value="ECO:0007669"/>
    <property type="project" value="UniProtKB-SubCell"/>
</dbReference>
<dbReference type="GO" id="GO:0046872">
    <property type="term" value="F:metal ion binding"/>
    <property type="evidence" value="ECO:0007669"/>
    <property type="project" value="UniProtKB-KW"/>
</dbReference>
<evidence type="ECO:0000256" key="7">
    <source>
        <dbReference type="ARBA" id="ARBA00023242"/>
    </source>
</evidence>
<organism evidence="9 10">
    <name type="scientific">Cryptotermes secundus</name>
    <dbReference type="NCBI Taxonomy" id="105785"/>
    <lineage>
        <taxon>Eukaryota</taxon>
        <taxon>Metazoa</taxon>
        <taxon>Ecdysozoa</taxon>
        <taxon>Arthropoda</taxon>
        <taxon>Hexapoda</taxon>
        <taxon>Insecta</taxon>
        <taxon>Pterygota</taxon>
        <taxon>Neoptera</taxon>
        <taxon>Polyneoptera</taxon>
        <taxon>Dictyoptera</taxon>
        <taxon>Blattodea</taxon>
        <taxon>Blattoidea</taxon>
        <taxon>Termitoidae</taxon>
        <taxon>Kalotermitidae</taxon>
        <taxon>Cryptotermitinae</taxon>
        <taxon>Cryptotermes</taxon>
    </lineage>
</organism>
<evidence type="ECO:0000256" key="5">
    <source>
        <dbReference type="ARBA" id="ARBA00022723"/>
    </source>
</evidence>
<dbReference type="InterPro" id="IPR027806">
    <property type="entry name" value="HARBI1_dom"/>
</dbReference>
<dbReference type="EMBL" id="NEVH01002154">
    <property type="protein sequence ID" value="PNF42421.1"/>
    <property type="molecule type" value="Genomic_DNA"/>
</dbReference>
<dbReference type="AlphaFoldDB" id="A0A2J7RNK5"/>
<sequence>MNMRKVIIPNERLTATLRYLATGRTLEDLKFSTRISPQSLGRVIPETCEAIYKVLRKYCKCPTSQEGWKKVAKEFEDRWQFPNCIGPMDGKHVAITPPPGAGSFFFNYKNFHSQVLFGVANANYELLYFNFGSNGRVSNGGVFQSTDFYRTLESGSLNVPKETIVSGRNMPFVLVADDAFPLRKDIMKPFSSKVNTQACKIFNYRLSRAQRMIESVFGIIVERSAVLQKPISIIDLTSVRHIVMACCTLHNFLRIKIPNQ</sequence>
<evidence type="ECO:0000256" key="1">
    <source>
        <dbReference type="ARBA" id="ARBA00001968"/>
    </source>
</evidence>
<keyword evidence="10" id="KW-1185">Reference proteome</keyword>
<keyword evidence="6" id="KW-0378">Hydrolase</keyword>